<protein>
    <submittedName>
        <fullName evidence="1">Uncharacterized protein</fullName>
    </submittedName>
</protein>
<sequence>MALVRNTADLIRLLPPLAIVLSLAFLSPKHLRSTVGSVRIDSKESTRQVNSKDEVSFAIVDSEAIAREEKRGFENGSWQLILMMNSTKFFVFSLHCWVASSKQRINHLKHIIQSL</sequence>
<proteinExistence type="predicted"/>
<keyword evidence="2" id="KW-1185">Reference proteome</keyword>
<evidence type="ECO:0000313" key="2">
    <source>
        <dbReference type="Proteomes" id="UP001060215"/>
    </source>
</evidence>
<name>A0ACC0F3F1_9ERIC</name>
<organism evidence="1 2">
    <name type="scientific">Camellia lanceoleosa</name>
    <dbReference type="NCBI Taxonomy" id="1840588"/>
    <lineage>
        <taxon>Eukaryota</taxon>
        <taxon>Viridiplantae</taxon>
        <taxon>Streptophyta</taxon>
        <taxon>Embryophyta</taxon>
        <taxon>Tracheophyta</taxon>
        <taxon>Spermatophyta</taxon>
        <taxon>Magnoliopsida</taxon>
        <taxon>eudicotyledons</taxon>
        <taxon>Gunneridae</taxon>
        <taxon>Pentapetalae</taxon>
        <taxon>asterids</taxon>
        <taxon>Ericales</taxon>
        <taxon>Theaceae</taxon>
        <taxon>Camellia</taxon>
    </lineage>
</organism>
<evidence type="ECO:0000313" key="1">
    <source>
        <dbReference type="EMBL" id="KAI7982979.1"/>
    </source>
</evidence>
<gene>
    <name evidence="1" type="ORF">LOK49_LG15G01866</name>
</gene>
<reference evidence="1 2" key="1">
    <citation type="journal article" date="2022" name="Plant J.">
        <title>Chromosome-level genome of Camellia lanceoleosa provides a valuable resource for understanding genome evolution and self-incompatibility.</title>
        <authorList>
            <person name="Gong W."/>
            <person name="Xiao S."/>
            <person name="Wang L."/>
            <person name="Liao Z."/>
            <person name="Chang Y."/>
            <person name="Mo W."/>
            <person name="Hu G."/>
            <person name="Li W."/>
            <person name="Zhao G."/>
            <person name="Zhu H."/>
            <person name="Hu X."/>
            <person name="Ji K."/>
            <person name="Xiang X."/>
            <person name="Song Q."/>
            <person name="Yuan D."/>
            <person name="Jin S."/>
            <person name="Zhang L."/>
        </authorList>
    </citation>
    <scope>NUCLEOTIDE SEQUENCE [LARGE SCALE GENOMIC DNA]</scope>
    <source>
        <strain evidence="1">SQ_2022a</strain>
    </source>
</reference>
<dbReference type="EMBL" id="CM045768">
    <property type="protein sequence ID" value="KAI7982979.1"/>
    <property type="molecule type" value="Genomic_DNA"/>
</dbReference>
<dbReference type="Proteomes" id="UP001060215">
    <property type="component" value="Chromosome 11"/>
</dbReference>
<accession>A0ACC0F3F1</accession>
<comment type="caution">
    <text evidence="1">The sequence shown here is derived from an EMBL/GenBank/DDBJ whole genome shotgun (WGS) entry which is preliminary data.</text>
</comment>